<organism evidence="7 8">
    <name type="scientific">Panagrolaimus davidi</name>
    <dbReference type="NCBI Taxonomy" id="227884"/>
    <lineage>
        <taxon>Eukaryota</taxon>
        <taxon>Metazoa</taxon>
        <taxon>Ecdysozoa</taxon>
        <taxon>Nematoda</taxon>
        <taxon>Chromadorea</taxon>
        <taxon>Rhabditida</taxon>
        <taxon>Tylenchina</taxon>
        <taxon>Panagrolaimomorpha</taxon>
        <taxon>Panagrolaimoidea</taxon>
        <taxon>Panagrolaimidae</taxon>
        <taxon>Panagrolaimus</taxon>
    </lineage>
</organism>
<dbReference type="PANTHER" id="PTHR20855:SF52">
    <property type="entry name" value="ADIPONECTIN RECEPTOR PROTEIN"/>
    <property type="match status" value="1"/>
</dbReference>
<evidence type="ECO:0000313" key="8">
    <source>
        <dbReference type="WBParaSite" id="PDA_v2.g25135.t1"/>
    </source>
</evidence>
<dbReference type="WBParaSite" id="PDA_v2.g25135.t1">
    <property type="protein sequence ID" value="PDA_v2.g25135.t1"/>
    <property type="gene ID" value="PDA_v2.g25135"/>
</dbReference>
<dbReference type="Pfam" id="PF03006">
    <property type="entry name" value="HlyIII"/>
    <property type="match status" value="1"/>
</dbReference>
<evidence type="ECO:0000256" key="5">
    <source>
        <dbReference type="ARBA" id="ARBA00023136"/>
    </source>
</evidence>
<dbReference type="PANTHER" id="PTHR20855">
    <property type="entry name" value="ADIPOR/PROGESTIN RECEPTOR-RELATED"/>
    <property type="match status" value="1"/>
</dbReference>
<name>A0A914Q2Z7_9BILA</name>
<accession>A0A914Q2Z7</accession>
<feature type="region of interest" description="Disordered" evidence="6">
    <location>
        <begin position="80"/>
        <end position="111"/>
    </location>
</feature>
<feature type="compositionally biased region" description="Low complexity" evidence="6">
    <location>
        <begin position="86"/>
        <end position="103"/>
    </location>
</feature>
<sequence length="298" mass="33914">MEEDPEKTTDPTSPPEGYTAATDSLPYPLDFVVHHINQAVQHQQDDDSEDETVFEVNYELKKEGFKVTNKDNGADFEFSETDNVEAAKPTSSTTTAPKPSGSAKFRKGHRRAWSMPNAKDKAVLVVADDSINEDGQQKRHVVRYRLHPYRLDDEKTSDAVNSFIQASNFDIEFPLDDEDINLEEDGMCFPGVGTATKGTRTVMKRIWEARWKAQNFDLLPTWLQDNEYLRSGHRPPLPSFASCFQSIFKLHTETGNIWTHLYGCLAFLGLGAWFLCRPSWQVLWQDKLIFSCFFFGAA</sequence>
<dbReference type="Proteomes" id="UP000887578">
    <property type="component" value="Unplaced"/>
</dbReference>
<protein>
    <submittedName>
        <fullName evidence="8">Uncharacterized protein</fullName>
    </submittedName>
</protein>
<comment type="subcellular location">
    <subcellularLocation>
        <location evidence="1">Membrane</location>
        <topology evidence="1">Multi-pass membrane protein</topology>
    </subcellularLocation>
</comment>
<keyword evidence="5" id="KW-0472">Membrane</keyword>
<proteinExistence type="inferred from homology"/>
<dbReference type="GO" id="GO:0038023">
    <property type="term" value="F:signaling receptor activity"/>
    <property type="evidence" value="ECO:0007669"/>
    <property type="project" value="TreeGrafter"/>
</dbReference>
<evidence type="ECO:0000256" key="2">
    <source>
        <dbReference type="ARBA" id="ARBA00007018"/>
    </source>
</evidence>
<comment type="similarity">
    <text evidence="2">Belongs to the ADIPOR family.</text>
</comment>
<evidence type="ECO:0000256" key="4">
    <source>
        <dbReference type="ARBA" id="ARBA00022989"/>
    </source>
</evidence>
<dbReference type="GO" id="GO:0005886">
    <property type="term" value="C:plasma membrane"/>
    <property type="evidence" value="ECO:0007669"/>
    <property type="project" value="TreeGrafter"/>
</dbReference>
<feature type="region of interest" description="Disordered" evidence="6">
    <location>
        <begin position="1"/>
        <end position="25"/>
    </location>
</feature>
<reference evidence="8" key="1">
    <citation type="submission" date="2022-11" db="UniProtKB">
        <authorList>
            <consortium name="WormBaseParasite"/>
        </authorList>
    </citation>
    <scope>IDENTIFICATION</scope>
</reference>
<dbReference type="InterPro" id="IPR004254">
    <property type="entry name" value="AdipoR/HlyIII-related"/>
</dbReference>
<evidence type="ECO:0000313" key="7">
    <source>
        <dbReference type="Proteomes" id="UP000887578"/>
    </source>
</evidence>
<dbReference type="GO" id="GO:0033211">
    <property type="term" value="P:adiponectin-activated signaling pathway"/>
    <property type="evidence" value="ECO:0007669"/>
    <property type="project" value="TreeGrafter"/>
</dbReference>
<evidence type="ECO:0000256" key="6">
    <source>
        <dbReference type="SAM" id="MobiDB-lite"/>
    </source>
</evidence>
<keyword evidence="7" id="KW-1185">Reference proteome</keyword>
<keyword evidence="3" id="KW-0812">Transmembrane</keyword>
<evidence type="ECO:0000256" key="3">
    <source>
        <dbReference type="ARBA" id="ARBA00022692"/>
    </source>
</evidence>
<dbReference type="AlphaFoldDB" id="A0A914Q2Z7"/>
<evidence type="ECO:0000256" key="1">
    <source>
        <dbReference type="ARBA" id="ARBA00004141"/>
    </source>
</evidence>
<keyword evidence="4" id="KW-1133">Transmembrane helix</keyword>